<comment type="function">
    <text evidence="6">Methylmalonyl-CoA epimerase involved in propionyl-CoA metabolism.</text>
</comment>
<dbReference type="InterPro" id="IPR017515">
    <property type="entry name" value="MeMalonyl-CoA_epimerase"/>
</dbReference>
<dbReference type="GO" id="GO:0005739">
    <property type="term" value="C:mitochondrion"/>
    <property type="evidence" value="ECO:0007669"/>
    <property type="project" value="TreeGrafter"/>
</dbReference>
<evidence type="ECO:0000256" key="11">
    <source>
        <dbReference type="SAM" id="MobiDB-lite"/>
    </source>
</evidence>
<evidence type="ECO:0000256" key="1">
    <source>
        <dbReference type="ARBA" id="ARBA00009308"/>
    </source>
</evidence>
<feature type="compositionally biased region" description="Polar residues" evidence="11">
    <location>
        <begin position="12"/>
        <end position="24"/>
    </location>
</feature>
<dbReference type="EC" id="5.1.99.1" evidence="7"/>
<comment type="similarity">
    <text evidence="1">Belongs to the methylmalonyl-CoA epimerase family.</text>
</comment>
<feature type="compositionally biased region" description="Low complexity" evidence="11">
    <location>
        <begin position="44"/>
        <end position="57"/>
    </location>
</feature>
<keyword evidence="3" id="KW-0413">Isomerase</keyword>
<evidence type="ECO:0000313" key="14">
    <source>
        <dbReference type="Proteomes" id="UP001139887"/>
    </source>
</evidence>
<dbReference type="EMBL" id="JANBUW010000859">
    <property type="protein sequence ID" value="KAJ2845220.1"/>
    <property type="molecule type" value="Genomic_DNA"/>
</dbReference>
<comment type="catalytic activity">
    <reaction evidence="5">
        <text>(R)-methylmalonyl-CoA = (S)-methylmalonyl-CoA</text>
        <dbReference type="Rhea" id="RHEA:20553"/>
        <dbReference type="ChEBI" id="CHEBI:57326"/>
        <dbReference type="ChEBI" id="CHEBI:57327"/>
        <dbReference type="EC" id="5.1.99.1"/>
    </reaction>
    <physiologicalReaction direction="right-to-left" evidence="5">
        <dbReference type="Rhea" id="RHEA:20555"/>
    </physiologicalReaction>
</comment>
<dbReference type="PANTHER" id="PTHR43048">
    <property type="entry name" value="METHYLMALONYL-COA EPIMERASE"/>
    <property type="match status" value="1"/>
</dbReference>
<feature type="region of interest" description="Disordered" evidence="11">
    <location>
        <begin position="1"/>
        <end position="26"/>
    </location>
</feature>
<evidence type="ECO:0000256" key="3">
    <source>
        <dbReference type="ARBA" id="ARBA00023235"/>
    </source>
</evidence>
<dbReference type="FunFam" id="3.10.180.10:FF:000003">
    <property type="entry name" value="Methylmalonyl-CoA epimerase, mitochondrial"/>
    <property type="match status" value="1"/>
</dbReference>
<dbReference type="PROSITE" id="PS51819">
    <property type="entry name" value="VOC"/>
    <property type="match status" value="1"/>
</dbReference>
<gene>
    <name evidence="13" type="ORF">IWW36_004871</name>
</gene>
<comment type="caution">
    <text evidence="13">The sequence shown here is derived from an EMBL/GenBank/DDBJ whole genome shotgun (WGS) entry which is preliminary data.</text>
</comment>
<reference evidence="13" key="1">
    <citation type="submission" date="2022-07" db="EMBL/GenBank/DDBJ databases">
        <title>Phylogenomic reconstructions and comparative analyses of Kickxellomycotina fungi.</title>
        <authorList>
            <person name="Reynolds N.K."/>
            <person name="Stajich J.E."/>
            <person name="Barry K."/>
            <person name="Grigoriev I.V."/>
            <person name="Crous P."/>
            <person name="Smith M.E."/>
        </authorList>
    </citation>
    <scope>NUCLEOTIDE SEQUENCE</scope>
    <source>
        <strain evidence="13">NRRL 1566</strain>
    </source>
</reference>
<dbReference type="Gene3D" id="3.10.180.10">
    <property type="entry name" value="2,3-Dihydroxybiphenyl 1,2-Dioxygenase, domain 1"/>
    <property type="match status" value="1"/>
</dbReference>
<feature type="non-terminal residue" evidence="13">
    <location>
        <position position="1"/>
    </location>
</feature>
<accession>A0A9W8I2N6</accession>
<evidence type="ECO:0000256" key="6">
    <source>
        <dbReference type="ARBA" id="ARBA00053742"/>
    </source>
</evidence>
<dbReference type="SUPFAM" id="SSF54593">
    <property type="entry name" value="Glyoxalase/Bleomycin resistance protein/Dihydroxybiphenyl dioxygenase"/>
    <property type="match status" value="1"/>
</dbReference>
<name>A0A9W8I2N6_9FUNG</name>
<dbReference type="CDD" id="cd07249">
    <property type="entry name" value="MMCE"/>
    <property type="match status" value="1"/>
</dbReference>
<evidence type="ECO:0000256" key="2">
    <source>
        <dbReference type="ARBA" id="ARBA00022723"/>
    </source>
</evidence>
<keyword evidence="10" id="KW-0175">Coiled coil</keyword>
<dbReference type="OrthoDB" id="16820at2759"/>
<evidence type="ECO:0000313" key="13">
    <source>
        <dbReference type="EMBL" id="KAJ2845220.1"/>
    </source>
</evidence>
<evidence type="ECO:0000256" key="9">
    <source>
        <dbReference type="ARBA" id="ARBA00081771"/>
    </source>
</evidence>
<keyword evidence="14" id="KW-1185">Reference proteome</keyword>
<protein>
    <recommendedName>
        <fullName evidence="8">Methylmalonyl-CoA epimerase, mitochondrial</fullName>
        <ecNumber evidence="7">5.1.99.1</ecNumber>
    </recommendedName>
    <alternativeName>
        <fullName evidence="9">DL-methylmalonyl-CoA racemase</fullName>
    </alternativeName>
</protein>
<dbReference type="PANTHER" id="PTHR43048:SF3">
    <property type="entry name" value="METHYLMALONYL-COA EPIMERASE, MITOCHONDRIAL"/>
    <property type="match status" value="1"/>
</dbReference>
<feature type="compositionally biased region" description="Basic and acidic residues" evidence="11">
    <location>
        <begin position="1"/>
        <end position="10"/>
    </location>
</feature>
<feature type="region of interest" description="Disordered" evidence="11">
    <location>
        <begin position="42"/>
        <end position="87"/>
    </location>
</feature>
<keyword evidence="2" id="KW-0479">Metal-binding</keyword>
<sequence length="332" mass="35752">MFTPEREAHSKPISTDNVQSNPSPTGIAKTLVSQLLEKQNTFGSKALTASTTSAESSYRPRQTEPPALSKEAEPTKRARLGAESPPAAVTTSAAVTATPAEAAGTPCVDLAVPQPAVASTTGLGPAVSSSVLQNAISDALAPLSEQIRGEIRNLHLDIIRQGFMYQEQIRTLRQECSEARMLRQEIDRLRRENEQLRRYLCLAWKLGRLNHVAIAVPDMAQASSFWKNVMQAEKVSDSIPMPEHGVYTVFVELGNTKIELLHPLGDKSPIAGFLAKNKQGGIHHICLEVPDIVAALGTLKVCGVRPLSETPKIGAHGLPVVFLHPKDCGGVL</sequence>
<dbReference type="AlphaFoldDB" id="A0A9W8I2N6"/>
<dbReference type="Pfam" id="PF13669">
    <property type="entry name" value="Glyoxalase_4"/>
    <property type="match status" value="1"/>
</dbReference>
<dbReference type="Proteomes" id="UP001139887">
    <property type="component" value="Unassembled WGS sequence"/>
</dbReference>
<evidence type="ECO:0000256" key="8">
    <source>
        <dbReference type="ARBA" id="ARBA00071337"/>
    </source>
</evidence>
<dbReference type="GO" id="GO:0046491">
    <property type="term" value="P:L-methylmalonyl-CoA metabolic process"/>
    <property type="evidence" value="ECO:0007669"/>
    <property type="project" value="TreeGrafter"/>
</dbReference>
<dbReference type="NCBIfam" id="TIGR03081">
    <property type="entry name" value="metmalonyl_epim"/>
    <property type="match status" value="1"/>
</dbReference>
<dbReference type="InterPro" id="IPR029068">
    <property type="entry name" value="Glyas_Bleomycin-R_OHBP_Dase"/>
</dbReference>
<evidence type="ECO:0000256" key="10">
    <source>
        <dbReference type="SAM" id="Coils"/>
    </source>
</evidence>
<organism evidence="13 14">
    <name type="scientific">Coemansia brasiliensis</name>
    <dbReference type="NCBI Taxonomy" id="2650707"/>
    <lineage>
        <taxon>Eukaryota</taxon>
        <taxon>Fungi</taxon>
        <taxon>Fungi incertae sedis</taxon>
        <taxon>Zoopagomycota</taxon>
        <taxon>Kickxellomycotina</taxon>
        <taxon>Kickxellomycetes</taxon>
        <taxon>Kickxellales</taxon>
        <taxon>Kickxellaceae</taxon>
        <taxon>Coemansia</taxon>
    </lineage>
</organism>
<dbReference type="GO" id="GO:0046872">
    <property type="term" value="F:metal ion binding"/>
    <property type="evidence" value="ECO:0007669"/>
    <property type="project" value="UniProtKB-KW"/>
</dbReference>
<keyword evidence="4" id="KW-0170">Cobalt</keyword>
<proteinExistence type="inferred from homology"/>
<dbReference type="InterPro" id="IPR037523">
    <property type="entry name" value="VOC_core"/>
</dbReference>
<dbReference type="InterPro" id="IPR051785">
    <property type="entry name" value="MMCE/EMCE_epimerase"/>
</dbReference>
<evidence type="ECO:0000256" key="7">
    <source>
        <dbReference type="ARBA" id="ARBA00066411"/>
    </source>
</evidence>
<dbReference type="GO" id="GO:0004493">
    <property type="term" value="F:methylmalonyl-CoA epimerase activity"/>
    <property type="evidence" value="ECO:0007669"/>
    <property type="project" value="UniProtKB-EC"/>
</dbReference>
<feature type="domain" description="VOC" evidence="12">
    <location>
        <begin position="208"/>
        <end position="332"/>
    </location>
</feature>
<evidence type="ECO:0000256" key="4">
    <source>
        <dbReference type="ARBA" id="ARBA00023285"/>
    </source>
</evidence>
<feature type="coiled-coil region" evidence="10">
    <location>
        <begin position="172"/>
        <end position="199"/>
    </location>
</feature>
<evidence type="ECO:0000259" key="12">
    <source>
        <dbReference type="PROSITE" id="PS51819"/>
    </source>
</evidence>
<evidence type="ECO:0000256" key="5">
    <source>
        <dbReference type="ARBA" id="ARBA00050406"/>
    </source>
</evidence>